<reference evidence="6" key="1">
    <citation type="journal article" date="2023" name="IScience">
        <title>Live-bearing cockroach genome reveals convergent evolutionary mechanisms linked to viviparity in insects and beyond.</title>
        <authorList>
            <person name="Fouks B."/>
            <person name="Harrison M.C."/>
            <person name="Mikhailova A.A."/>
            <person name="Marchal E."/>
            <person name="English S."/>
            <person name="Carruthers M."/>
            <person name="Jennings E.C."/>
            <person name="Chiamaka E.L."/>
            <person name="Frigard R.A."/>
            <person name="Pippel M."/>
            <person name="Attardo G.M."/>
            <person name="Benoit J.B."/>
            <person name="Bornberg-Bauer E."/>
            <person name="Tobe S.S."/>
        </authorList>
    </citation>
    <scope>NUCLEOTIDE SEQUENCE</scope>
    <source>
        <strain evidence="6">Stay&amp;Tobe</strain>
    </source>
</reference>
<dbReference type="GO" id="GO:0005778">
    <property type="term" value="C:peroxisomal membrane"/>
    <property type="evidence" value="ECO:0007669"/>
    <property type="project" value="TreeGrafter"/>
</dbReference>
<evidence type="ECO:0000256" key="3">
    <source>
        <dbReference type="ARBA" id="ARBA00022989"/>
    </source>
</evidence>
<dbReference type="InterPro" id="IPR050835">
    <property type="entry name" value="ABC_transporter_sub-D"/>
</dbReference>
<dbReference type="GO" id="GO:0042760">
    <property type="term" value="P:very long-chain fatty acid catabolic process"/>
    <property type="evidence" value="ECO:0007669"/>
    <property type="project" value="TreeGrafter"/>
</dbReference>
<dbReference type="AlphaFoldDB" id="A0AAD8A199"/>
<dbReference type="GO" id="GO:0140359">
    <property type="term" value="F:ABC-type transporter activity"/>
    <property type="evidence" value="ECO:0007669"/>
    <property type="project" value="InterPro"/>
</dbReference>
<reference evidence="6" key="2">
    <citation type="submission" date="2023-05" db="EMBL/GenBank/DDBJ databases">
        <authorList>
            <person name="Fouks B."/>
        </authorList>
    </citation>
    <scope>NUCLEOTIDE SEQUENCE</scope>
    <source>
        <strain evidence="6">Stay&amp;Tobe</strain>
        <tissue evidence="6">Testes</tissue>
    </source>
</reference>
<feature type="domain" description="ABC transmembrane type-1" evidence="5">
    <location>
        <begin position="2"/>
        <end position="89"/>
    </location>
</feature>
<proteinExistence type="predicted"/>
<dbReference type="GO" id="GO:0006635">
    <property type="term" value="P:fatty acid beta-oxidation"/>
    <property type="evidence" value="ECO:0007669"/>
    <property type="project" value="TreeGrafter"/>
</dbReference>
<protein>
    <recommendedName>
        <fullName evidence="5">ABC transmembrane type-1 domain-containing protein</fullName>
    </recommendedName>
</protein>
<keyword evidence="2" id="KW-0812">Transmembrane</keyword>
<dbReference type="Proteomes" id="UP001233999">
    <property type="component" value="Unassembled WGS sequence"/>
</dbReference>
<organism evidence="6 7">
    <name type="scientific">Diploptera punctata</name>
    <name type="common">Pacific beetle cockroach</name>
    <dbReference type="NCBI Taxonomy" id="6984"/>
    <lineage>
        <taxon>Eukaryota</taxon>
        <taxon>Metazoa</taxon>
        <taxon>Ecdysozoa</taxon>
        <taxon>Arthropoda</taxon>
        <taxon>Hexapoda</taxon>
        <taxon>Insecta</taxon>
        <taxon>Pterygota</taxon>
        <taxon>Neoptera</taxon>
        <taxon>Polyneoptera</taxon>
        <taxon>Dictyoptera</taxon>
        <taxon>Blattodea</taxon>
        <taxon>Blaberoidea</taxon>
        <taxon>Blaberidae</taxon>
        <taxon>Diplopterinae</taxon>
        <taxon>Diploptera</taxon>
    </lineage>
</organism>
<dbReference type="GO" id="GO:0005324">
    <property type="term" value="F:long-chain fatty acid transmembrane transporter activity"/>
    <property type="evidence" value="ECO:0007669"/>
    <property type="project" value="TreeGrafter"/>
</dbReference>
<dbReference type="PANTHER" id="PTHR11384">
    <property type="entry name" value="ATP-BINDING CASSETTE, SUB-FAMILY D MEMBER"/>
    <property type="match status" value="1"/>
</dbReference>
<gene>
    <name evidence="6" type="ORF">L9F63_017168</name>
</gene>
<sequence length="125" mass="14279">LLIFFKSRLVSHAYKLYFQEQTYYRVSNLDGRIENADHRLTDDITAFTSSIAHLYSHITKPLFDCLLIAIALARTNKKMGAAIIPVYLIGILLQRGTRVSEHGCMKVAPKRDLTHKNLKVEFSVN</sequence>
<dbReference type="EMBL" id="JASPKZ010004925">
    <property type="protein sequence ID" value="KAJ9589628.1"/>
    <property type="molecule type" value="Genomic_DNA"/>
</dbReference>
<dbReference type="GO" id="GO:0007031">
    <property type="term" value="P:peroxisome organization"/>
    <property type="evidence" value="ECO:0007669"/>
    <property type="project" value="TreeGrafter"/>
</dbReference>
<evidence type="ECO:0000313" key="6">
    <source>
        <dbReference type="EMBL" id="KAJ9589628.1"/>
    </source>
</evidence>
<dbReference type="GO" id="GO:0005524">
    <property type="term" value="F:ATP binding"/>
    <property type="evidence" value="ECO:0007669"/>
    <property type="project" value="InterPro"/>
</dbReference>
<keyword evidence="3" id="KW-1133">Transmembrane helix</keyword>
<keyword evidence="7" id="KW-1185">Reference proteome</keyword>
<dbReference type="Pfam" id="PF06472">
    <property type="entry name" value="ABC_membrane_2"/>
    <property type="match status" value="1"/>
</dbReference>
<dbReference type="GO" id="GO:0015910">
    <property type="term" value="P:long-chain fatty acid import into peroxisome"/>
    <property type="evidence" value="ECO:0007669"/>
    <property type="project" value="TreeGrafter"/>
</dbReference>
<dbReference type="InterPro" id="IPR011527">
    <property type="entry name" value="ABC1_TM_dom"/>
</dbReference>
<dbReference type="PANTHER" id="PTHR11384:SF67">
    <property type="entry name" value="ATP-BINDING CASSETTE SUB-FAMILY D MEMBER 1"/>
    <property type="match status" value="1"/>
</dbReference>
<accession>A0AAD8A199</accession>
<comment type="caution">
    <text evidence="6">The sequence shown here is derived from an EMBL/GenBank/DDBJ whole genome shotgun (WGS) entry which is preliminary data.</text>
</comment>
<keyword evidence="1" id="KW-0813">Transport</keyword>
<evidence type="ECO:0000313" key="7">
    <source>
        <dbReference type="Proteomes" id="UP001233999"/>
    </source>
</evidence>
<name>A0AAD8A199_DIPPU</name>
<feature type="non-terminal residue" evidence="6">
    <location>
        <position position="125"/>
    </location>
</feature>
<keyword evidence="4" id="KW-0472">Membrane</keyword>
<evidence type="ECO:0000259" key="5">
    <source>
        <dbReference type="Pfam" id="PF06472"/>
    </source>
</evidence>
<evidence type="ECO:0000256" key="1">
    <source>
        <dbReference type="ARBA" id="ARBA00022448"/>
    </source>
</evidence>
<evidence type="ECO:0000256" key="2">
    <source>
        <dbReference type="ARBA" id="ARBA00022692"/>
    </source>
</evidence>
<evidence type="ECO:0000256" key="4">
    <source>
        <dbReference type="ARBA" id="ARBA00023136"/>
    </source>
</evidence>